<sequence length="57" mass="6254">MRKATDSTRPLFSGIVRPSKIQGSEMPSSRPKVNKIGVSNAYITLPISSYDLTTEAR</sequence>
<dbReference type="EMBL" id="FJVC01000175">
    <property type="protein sequence ID" value="CZT44515.1"/>
    <property type="molecule type" value="Genomic_DNA"/>
</dbReference>
<name>A0A1E1M793_RHYSE</name>
<dbReference type="AlphaFoldDB" id="A0A1E1M793"/>
<gene>
    <name evidence="1" type="ORF">RSE6_04691</name>
</gene>
<keyword evidence="2" id="KW-1185">Reference proteome</keyword>
<evidence type="ECO:0000313" key="1">
    <source>
        <dbReference type="EMBL" id="CZT44515.1"/>
    </source>
</evidence>
<organism evidence="1 2">
    <name type="scientific">Rhynchosporium secalis</name>
    <name type="common">Barley scald fungus</name>
    <dbReference type="NCBI Taxonomy" id="38038"/>
    <lineage>
        <taxon>Eukaryota</taxon>
        <taxon>Fungi</taxon>
        <taxon>Dikarya</taxon>
        <taxon>Ascomycota</taxon>
        <taxon>Pezizomycotina</taxon>
        <taxon>Leotiomycetes</taxon>
        <taxon>Helotiales</taxon>
        <taxon>Ploettnerulaceae</taxon>
        <taxon>Rhynchosporium</taxon>
    </lineage>
</organism>
<dbReference type="Proteomes" id="UP000177625">
    <property type="component" value="Unassembled WGS sequence"/>
</dbReference>
<proteinExistence type="predicted"/>
<evidence type="ECO:0000313" key="2">
    <source>
        <dbReference type="Proteomes" id="UP000177625"/>
    </source>
</evidence>
<reference evidence="2" key="1">
    <citation type="submission" date="2016-03" db="EMBL/GenBank/DDBJ databases">
        <authorList>
            <person name="Guldener U."/>
        </authorList>
    </citation>
    <scope>NUCLEOTIDE SEQUENCE [LARGE SCALE GENOMIC DNA]</scope>
</reference>
<accession>A0A1E1M793</accession>
<protein>
    <submittedName>
        <fullName evidence="1">Uncharacterized protein</fullName>
    </submittedName>
</protein>